<proteinExistence type="predicted"/>
<keyword evidence="2" id="KW-0808">Transferase</keyword>
<dbReference type="GO" id="GO:0016740">
    <property type="term" value="F:transferase activity"/>
    <property type="evidence" value="ECO:0007669"/>
    <property type="project" value="UniProtKB-KW"/>
</dbReference>
<dbReference type="CDD" id="cd05154">
    <property type="entry name" value="ACAD10_11_N-like"/>
    <property type="match status" value="1"/>
</dbReference>
<feature type="domain" description="Aminoglycoside phosphotransferase" evidence="1">
    <location>
        <begin position="40"/>
        <end position="274"/>
    </location>
</feature>
<dbReference type="KEGG" id="tje:TJEJU_0202"/>
<dbReference type="EMBL" id="LT899436">
    <property type="protein sequence ID" value="SNR14008.1"/>
    <property type="molecule type" value="Genomic_DNA"/>
</dbReference>
<keyword evidence="3" id="KW-1185">Reference proteome</keyword>
<dbReference type="InterPro" id="IPR002575">
    <property type="entry name" value="Aminoglycoside_PTrfase"/>
</dbReference>
<dbReference type="OrthoDB" id="3806873at2"/>
<protein>
    <submittedName>
        <fullName evidence="2">Predicted aminoglycoside phosphotransferase</fullName>
    </submittedName>
</protein>
<evidence type="ECO:0000313" key="2">
    <source>
        <dbReference type="EMBL" id="SNR14008.1"/>
    </source>
</evidence>
<reference evidence="2 3" key="1">
    <citation type="submission" date="2017-07" db="EMBL/GenBank/DDBJ databases">
        <authorList>
            <person name="Sun Z.S."/>
            <person name="Albrecht U."/>
            <person name="Echele G."/>
            <person name="Lee C.C."/>
        </authorList>
    </citation>
    <scope>NUCLEOTIDE SEQUENCE [LARGE SCALE GENOMIC DNA]</scope>
    <source>
        <strain evidence="3">type strain: KCTC 22618</strain>
    </source>
</reference>
<dbReference type="InterPro" id="IPR041726">
    <property type="entry name" value="ACAD10_11_N"/>
</dbReference>
<sequence length="357" mass="41901">MSNIVKDLEKQQRSGEELNLDALLPWIKNHIPNINSNPIITQFSGGASNWTYRLKFDEQDIILRRAPLGKKAAGAHDMPREFYLQQKLKPHYPYVPKMIAVCEDESVLGSTFYLMERLEGIILRKNPPRGIDWDEETVRKICYSFWDKMIHLHQVDYKKEGLQDLGKGEGYIERQILGWNKRYANAKTWNVPAGKKVMKWLEANIPKEENLCIIHNDFRLDNVVIDPSNPENILGVLDWELAAIGDPLMDLGNSLAYWVEEKDDFFVKSIRRQPSNIPGMLTREKIINYYCEKTGRTIDDFRFYRVYGLFRLAGIVQQIYYRYSKGYTKNKAFKNFWLISIYLIKTCENIIKRKNNC</sequence>
<dbReference type="InterPro" id="IPR011009">
    <property type="entry name" value="Kinase-like_dom_sf"/>
</dbReference>
<dbReference type="Pfam" id="PF01636">
    <property type="entry name" value="APH"/>
    <property type="match status" value="1"/>
</dbReference>
<dbReference type="Gene3D" id="3.30.200.20">
    <property type="entry name" value="Phosphorylase Kinase, domain 1"/>
    <property type="match status" value="1"/>
</dbReference>
<dbReference type="InterPro" id="IPR052898">
    <property type="entry name" value="ACAD10-like"/>
</dbReference>
<dbReference type="Gene3D" id="3.90.1200.10">
    <property type="match status" value="1"/>
</dbReference>
<organism evidence="2 3">
    <name type="scientific">Tenacibaculum jejuense</name>
    <dbReference type="NCBI Taxonomy" id="584609"/>
    <lineage>
        <taxon>Bacteria</taxon>
        <taxon>Pseudomonadati</taxon>
        <taxon>Bacteroidota</taxon>
        <taxon>Flavobacteriia</taxon>
        <taxon>Flavobacteriales</taxon>
        <taxon>Flavobacteriaceae</taxon>
        <taxon>Tenacibaculum</taxon>
    </lineage>
</organism>
<evidence type="ECO:0000259" key="1">
    <source>
        <dbReference type="Pfam" id="PF01636"/>
    </source>
</evidence>
<dbReference type="PANTHER" id="PTHR47829">
    <property type="entry name" value="HYDROLASE, PUTATIVE (AFU_ORTHOLOGUE AFUA_1G12880)-RELATED"/>
    <property type="match status" value="1"/>
</dbReference>
<accession>A0A238U5X2</accession>
<dbReference type="AlphaFoldDB" id="A0A238U5X2"/>
<name>A0A238U5X2_9FLAO</name>
<evidence type="ECO:0000313" key="3">
    <source>
        <dbReference type="Proteomes" id="UP000215214"/>
    </source>
</evidence>
<gene>
    <name evidence="2" type="ORF">TJEJU_0202</name>
</gene>
<dbReference type="Proteomes" id="UP000215214">
    <property type="component" value="Chromosome TJEJU"/>
</dbReference>
<dbReference type="PANTHER" id="PTHR47829:SF1">
    <property type="entry name" value="HAD FAMILY PHOSPHATASE"/>
    <property type="match status" value="1"/>
</dbReference>
<dbReference type="RefSeq" id="WP_095068875.1">
    <property type="nucleotide sequence ID" value="NZ_LT899436.1"/>
</dbReference>
<dbReference type="SUPFAM" id="SSF56112">
    <property type="entry name" value="Protein kinase-like (PK-like)"/>
    <property type="match status" value="1"/>
</dbReference>